<dbReference type="Pfam" id="PF04819">
    <property type="entry name" value="DUF716"/>
    <property type="match status" value="1"/>
</dbReference>
<evidence type="ECO:0000313" key="8">
    <source>
        <dbReference type="Proteomes" id="UP000694398"/>
    </source>
</evidence>
<dbReference type="GO" id="GO:0016020">
    <property type="term" value="C:membrane"/>
    <property type="evidence" value="ECO:0007669"/>
    <property type="project" value="UniProtKB-SubCell"/>
</dbReference>
<keyword evidence="5 6" id="KW-0472">Membrane</keyword>
<dbReference type="Proteomes" id="UP000694398">
    <property type="component" value="Unassembled WGS sequence"/>
</dbReference>
<feature type="transmembrane region" description="Helical" evidence="6">
    <location>
        <begin position="20"/>
        <end position="42"/>
    </location>
</feature>
<evidence type="ECO:0000256" key="2">
    <source>
        <dbReference type="ARBA" id="ARBA00006948"/>
    </source>
</evidence>
<dbReference type="AlphaFoldDB" id="A0A8C2VM49"/>
<name>A0A8C2VM49_CHILA</name>
<evidence type="ECO:0000256" key="6">
    <source>
        <dbReference type="SAM" id="Phobius"/>
    </source>
</evidence>
<keyword evidence="3 6" id="KW-0812">Transmembrane</keyword>
<keyword evidence="4 6" id="KW-1133">Transmembrane helix</keyword>
<feature type="transmembrane region" description="Helical" evidence="6">
    <location>
        <begin position="188"/>
        <end position="206"/>
    </location>
</feature>
<dbReference type="InterPro" id="IPR006904">
    <property type="entry name" value="DUF716"/>
</dbReference>
<dbReference type="PANTHER" id="PTHR16007:SF21">
    <property type="entry name" value="TRANSMEMBRANE PROTEIN 45A"/>
    <property type="match status" value="1"/>
</dbReference>
<feature type="transmembrane region" description="Helical" evidence="6">
    <location>
        <begin position="158"/>
        <end position="176"/>
    </location>
</feature>
<dbReference type="PANTHER" id="PTHR16007">
    <property type="entry name" value="EPIDIDYMAL MEMBRANE PROTEIN E9-RELATED"/>
    <property type="match status" value="1"/>
</dbReference>
<gene>
    <name evidence="7" type="primary">LOC102021900</name>
</gene>
<reference evidence="7" key="1">
    <citation type="submission" date="2025-08" db="UniProtKB">
        <authorList>
            <consortium name="Ensembl"/>
        </authorList>
    </citation>
    <scope>IDENTIFICATION</scope>
</reference>
<evidence type="ECO:0000256" key="4">
    <source>
        <dbReference type="ARBA" id="ARBA00022989"/>
    </source>
</evidence>
<dbReference type="GeneTree" id="ENSGT00940000155530"/>
<comment type="similarity">
    <text evidence="2">Belongs to the TMEM45 family.</text>
</comment>
<comment type="subcellular location">
    <subcellularLocation>
        <location evidence="1">Membrane</location>
        <topology evidence="1">Multi-pass membrane protein</topology>
    </subcellularLocation>
</comment>
<dbReference type="OMA" id="VANTHHM"/>
<feature type="transmembrane region" description="Helical" evidence="6">
    <location>
        <begin position="63"/>
        <end position="83"/>
    </location>
</feature>
<accession>A0A8C2VM49</accession>
<keyword evidence="8" id="KW-1185">Reference proteome</keyword>
<feature type="transmembrane region" description="Helical" evidence="6">
    <location>
        <begin position="103"/>
        <end position="122"/>
    </location>
</feature>
<dbReference type="InterPro" id="IPR042127">
    <property type="entry name" value="TMEM45"/>
</dbReference>
<dbReference type="OrthoDB" id="9631291at2759"/>
<evidence type="ECO:0000256" key="5">
    <source>
        <dbReference type="ARBA" id="ARBA00023136"/>
    </source>
</evidence>
<evidence type="ECO:0000313" key="7">
    <source>
        <dbReference type="Ensembl" id="ENSCLAP00000014596.1"/>
    </source>
</evidence>
<proteinExistence type="inferred from homology"/>
<reference evidence="7" key="2">
    <citation type="submission" date="2025-09" db="UniProtKB">
        <authorList>
            <consortium name="Ensembl"/>
        </authorList>
    </citation>
    <scope>IDENTIFICATION</scope>
</reference>
<protein>
    <submittedName>
        <fullName evidence="7">Transmembrane protein 45A-like</fullName>
    </submittedName>
</protein>
<sequence>MGELKADTAGTIGDFSGHLFAGSFCFIFGLSESTKCILKYLCKKQKKTYYSKTLFYKLEILEGILIFILALTGICGSLLFTGGSHLPLYEGNHWNKLKDWHHSTVYLFIGLVGVANILCFTVSSLPVSLTKLMMSNAFFVEAFIFYNHTYGRVMVDMFMHNLVGLVSFVTGLVAFIELLTENNILLELLRSNLILLQGSWFFQIAYVLFPPEGKTTWDLMDHDTKMFLSMCFCWYCVLAYIIIGVNYAFVAWLMKLRMRRLCSSEVGLLQSNEYEQELEEEI</sequence>
<evidence type="ECO:0000256" key="1">
    <source>
        <dbReference type="ARBA" id="ARBA00004141"/>
    </source>
</evidence>
<dbReference type="Ensembl" id="ENSCLAT00000014754.1">
    <property type="protein sequence ID" value="ENSCLAP00000014596.1"/>
    <property type="gene ID" value="ENSCLAG00000010077.1"/>
</dbReference>
<dbReference type="GeneID" id="102021900"/>
<dbReference type="RefSeq" id="XP_005386354.1">
    <property type="nucleotide sequence ID" value="XM_005386297.2"/>
</dbReference>
<organism evidence="7 8">
    <name type="scientific">Chinchilla lanigera</name>
    <name type="common">Long-tailed chinchilla</name>
    <name type="synonym">Chinchilla villidera</name>
    <dbReference type="NCBI Taxonomy" id="34839"/>
    <lineage>
        <taxon>Eukaryota</taxon>
        <taxon>Metazoa</taxon>
        <taxon>Chordata</taxon>
        <taxon>Craniata</taxon>
        <taxon>Vertebrata</taxon>
        <taxon>Euteleostomi</taxon>
        <taxon>Mammalia</taxon>
        <taxon>Eutheria</taxon>
        <taxon>Euarchontoglires</taxon>
        <taxon>Glires</taxon>
        <taxon>Rodentia</taxon>
        <taxon>Hystricomorpha</taxon>
        <taxon>Chinchillidae</taxon>
        <taxon>Chinchilla</taxon>
    </lineage>
</organism>
<evidence type="ECO:0000256" key="3">
    <source>
        <dbReference type="ARBA" id="ARBA00022692"/>
    </source>
</evidence>
<feature type="transmembrane region" description="Helical" evidence="6">
    <location>
        <begin position="226"/>
        <end position="250"/>
    </location>
</feature>